<organism evidence="9 10">
    <name type="scientific">Aspergillus turcosus</name>
    <dbReference type="NCBI Taxonomy" id="1245748"/>
    <lineage>
        <taxon>Eukaryota</taxon>
        <taxon>Fungi</taxon>
        <taxon>Dikarya</taxon>
        <taxon>Ascomycota</taxon>
        <taxon>Pezizomycotina</taxon>
        <taxon>Eurotiomycetes</taxon>
        <taxon>Eurotiomycetidae</taxon>
        <taxon>Eurotiales</taxon>
        <taxon>Aspergillaceae</taxon>
        <taxon>Aspergillus</taxon>
        <taxon>Aspergillus subgen. Fumigati</taxon>
    </lineage>
</organism>
<comment type="subcellular location">
    <subcellularLocation>
        <location evidence="1">Endoplasmic reticulum membrane</location>
        <topology evidence="1">Multi-pass membrane protein</topology>
    </subcellularLocation>
</comment>
<dbReference type="Pfam" id="PF00892">
    <property type="entry name" value="EamA"/>
    <property type="match status" value="1"/>
</dbReference>
<keyword evidence="3" id="KW-0256">Endoplasmic reticulum</keyword>
<feature type="transmembrane region" description="Helical" evidence="7">
    <location>
        <begin position="77"/>
        <end position="96"/>
    </location>
</feature>
<keyword evidence="5 7" id="KW-0472">Membrane</keyword>
<sequence>MASSQRQYNTLQNSERIATPPLSENGLNGYEDEIRRPLLGSSSSTDPEGNGKEGSQSWLRAVYEAGKEIWLQGKGMILVMLAQFFGASMNVMTQLLELESGLHPFQVLFARMSVTVVASYLYMWYTKVSHPFGTRPVLGLLIFRAMGGFFGVYSIYYAVQYLPLSEATVLTFLAPILTSYACSLFIPNETFTRSQQLAAVVSMVGVVLIARPFSSSETPPDSGEPEARKPGTTDEFQHILAIFAMMVGVIGSACAYTSIRMIGQRCHPLVSVTYFSLLTTVISFLAMLLVPSVPFSLPETGVEWALIAGLGVCGFLLQFLLTAGLAYVPPPPRRRSLSVSGGDDSDCKPTRSSSGSRATSMIYTQMLFALFYDKTVWGNTLSPMSWAGSGLIVGSALYVAVVRDGKKNAAAAVAADETAEERREAVA</sequence>
<protein>
    <recommendedName>
        <fullName evidence="8">EamA domain-containing protein</fullName>
    </recommendedName>
</protein>
<dbReference type="OrthoDB" id="306876at2759"/>
<feature type="transmembrane region" description="Helical" evidence="7">
    <location>
        <begin position="304"/>
        <end position="328"/>
    </location>
</feature>
<feature type="transmembrane region" description="Helical" evidence="7">
    <location>
        <begin position="269"/>
        <end position="292"/>
    </location>
</feature>
<evidence type="ECO:0000256" key="4">
    <source>
        <dbReference type="ARBA" id="ARBA00022989"/>
    </source>
</evidence>
<feature type="region of interest" description="Disordered" evidence="6">
    <location>
        <begin position="336"/>
        <end position="356"/>
    </location>
</feature>
<feature type="domain" description="EamA" evidence="8">
    <location>
        <begin position="74"/>
        <end position="210"/>
    </location>
</feature>
<dbReference type="InterPro" id="IPR000620">
    <property type="entry name" value="EamA_dom"/>
</dbReference>
<dbReference type="Proteomes" id="UP000215289">
    <property type="component" value="Unassembled WGS sequence"/>
</dbReference>
<evidence type="ECO:0000256" key="7">
    <source>
        <dbReference type="SAM" id="Phobius"/>
    </source>
</evidence>
<feature type="region of interest" description="Disordered" evidence="6">
    <location>
        <begin position="1"/>
        <end position="29"/>
    </location>
</feature>
<name>A0A229YHI2_9EURO</name>
<dbReference type="STRING" id="1245748.A0A229YHI2"/>
<evidence type="ECO:0000313" key="9">
    <source>
        <dbReference type="EMBL" id="RLM01059.1"/>
    </source>
</evidence>
<feature type="compositionally biased region" description="Polar residues" evidence="6">
    <location>
        <begin position="1"/>
        <end position="16"/>
    </location>
</feature>
<dbReference type="AlphaFoldDB" id="A0A229YHI2"/>
<evidence type="ECO:0000256" key="3">
    <source>
        <dbReference type="ARBA" id="ARBA00022824"/>
    </source>
</evidence>
<evidence type="ECO:0000256" key="2">
    <source>
        <dbReference type="ARBA" id="ARBA00022692"/>
    </source>
</evidence>
<dbReference type="PANTHER" id="PTHR22911">
    <property type="entry name" value="ACYL-MALONYL CONDENSING ENZYME-RELATED"/>
    <property type="match status" value="1"/>
</dbReference>
<feature type="transmembrane region" description="Helical" evidence="7">
    <location>
        <begin position="108"/>
        <end position="125"/>
    </location>
</feature>
<dbReference type="InterPro" id="IPR037185">
    <property type="entry name" value="EmrE-like"/>
</dbReference>
<feature type="transmembrane region" description="Helical" evidence="7">
    <location>
        <begin position="168"/>
        <end position="186"/>
    </location>
</feature>
<keyword evidence="10" id="KW-1185">Reference proteome</keyword>
<dbReference type="PANTHER" id="PTHR22911:SF6">
    <property type="entry name" value="SOLUTE CARRIER FAMILY 35 MEMBER G1"/>
    <property type="match status" value="1"/>
</dbReference>
<dbReference type="EMBL" id="NIDN02000008">
    <property type="protein sequence ID" value="RLM01059.1"/>
    <property type="molecule type" value="Genomic_DNA"/>
</dbReference>
<reference evidence="9 10" key="1">
    <citation type="submission" date="2018-08" db="EMBL/GenBank/DDBJ databases">
        <title>Draft genome sequences of two Aspergillus turcosus clinical strains isolated from bronchoalveolar lavage fluid: one azole-susceptible and the other azole-resistant.</title>
        <authorList>
            <person name="Parent-Michaud M."/>
            <person name="Dufresne P.J."/>
            <person name="Fournier E."/>
            <person name="Martineau C."/>
            <person name="Moreira S."/>
            <person name="Perkins V."/>
            <person name="De Repentigny L."/>
            <person name="Dufresne S.F."/>
        </authorList>
    </citation>
    <scope>NUCLEOTIDE SEQUENCE [LARGE SCALE GENOMIC DNA]</scope>
    <source>
        <strain evidence="9">HMR AF 1038</strain>
    </source>
</reference>
<keyword evidence="2 7" id="KW-0812">Transmembrane</keyword>
<gene>
    <name evidence="9" type="ORF">CFD26_103322</name>
</gene>
<dbReference type="GO" id="GO:0016020">
    <property type="term" value="C:membrane"/>
    <property type="evidence" value="ECO:0007669"/>
    <property type="project" value="UniProtKB-SubCell"/>
</dbReference>
<evidence type="ECO:0000256" key="5">
    <source>
        <dbReference type="ARBA" id="ARBA00023136"/>
    </source>
</evidence>
<evidence type="ECO:0000256" key="6">
    <source>
        <dbReference type="SAM" id="MobiDB-lite"/>
    </source>
</evidence>
<proteinExistence type="predicted"/>
<dbReference type="SUPFAM" id="SSF103481">
    <property type="entry name" value="Multidrug resistance efflux transporter EmrE"/>
    <property type="match status" value="1"/>
</dbReference>
<comment type="caution">
    <text evidence="9">The sequence shown here is derived from an EMBL/GenBank/DDBJ whole genome shotgun (WGS) entry which is preliminary data.</text>
</comment>
<feature type="transmembrane region" description="Helical" evidence="7">
    <location>
        <begin position="198"/>
        <end position="216"/>
    </location>
</feature>
<evidence type="ECO:0000256" key="1">
    <source>
        <dbReference type="ARBA" id="ARBA00004477"/>
    </source>
</evidence>
<evidence type="ECO:0000313" key="10">
    <source>
        <dbReference type="Proteomes" id="UP000215289"/>
    </source>
</evidence>
<feature type="transmembrane region" description="Helical" evidence="7">
    <location>
        <begin position="137"/>
        <end position="156"/>
    </location>
</feature>
<feature type="transmembrane region" description="Helical" evidence="7">
    <location>
        <begin position="236"/>
        <end position="257"/>
    </location>
</feature>
<evidence type="ECO:0000259" key="8">
    <source>
        <dbReference type="Pfam" id="PF00892"/>
    </source>
</evidence>
<accession>A0A229YHI2</accession>
<keyword evidence="4 7" id="KW-1133">Transmembrane helix</keyword>